<sequence>MSSLLTFLLLLPDHLPLQLCSAATIPHGRYQTNGENPLLQLGLFAPIPTNLSCRSGATHPTHPPAILLLHLYHL</sequence>
<dbReference type="GeneID" id="87857758"/>
<protein>
    <recommendedName>
        <fullName evidence="4">Secreted protein</fullName>
    </recommendedName>
</protein>
<reference evidence="2" key="2">
    <citation type="submission" date="2023-06" db="EMBL/GenBank/DDBJ databases">
        <authorList>
            <consortium name="Lawrence Berkeley National Laboratory"/>
            <person name="Haridas S."/>
            <person name="Hensen N."/>
            <person name="Bonometti L."/>
            <person name="Westerberg I."/>
            <person name="Brannstrom I.O."/>
            <person name="Guillou S."/>
            <person name="Cros-Aarteil S."/>
            <person name="Calhoun S."/>
            <person name="Kuo A."/>
            <person name="Mondo S."/>
            <person name="Pangilinan J."/>
            <person name="Riley R."/>
            <person name="Labutti K."/>
            <person name="Andreopoulos B."/>
            <person name="Lipzen A."/>
            <person name="Chen C."/>
            <person name="Yanf M."/>
            <person name="Daum C."/>
            <person name="Ng V."/>
            <person name="Clum A."/>
            <person name="Steindorff A."/>
            <person name="Ohm R."/>
            <person name="Martin F."/>
            <person name="Silar P."/>
            <person name="Natvig D."/>
            <person name="Lalanne C."/>
            <person name="Gautier V."/>
            <person name="Ament-Velasquez S.L."/>
            <person name="Kruys A."/>
            <person name="Hutchinson M.I."/>
            <person name="Powell A.J."/>
            <person name="Barry K."/>
            <person name="Miller A.N."/>
            <person name="Grigoriev I.V."/>
            <person name="Debuchy R."/>
            <person name="Gladieux P."/>
            <person name="Thoren M.H."/>
            <person name="Johannesson H."/>
        </authorList>
    </citation>
    <scope>NUCLEOTIDE SEQUENCE</scope>
    <source>
        <strain evidence="2">CBS 560.94</strain>
    </source>
</reference>
<organism evidence="2 3">
    <name type="scientific">Neurospora tetraspora</name>
    <dbReference type="NCBI Taxonomy" id="94610"/>
    <lineage>
        <taxon>Eukaryota</taxon>
        <taxon>Fungi</taxon>
        <taxon>Dikarya</taxon>
        <taxon>Ascomycota</taxon>
        <taxon>Pezizomycotina</taxon>
        <taxon>Sordariomycetes</taxon>
        <taxon>Sordariomycetidae</taxon>
        <taxon>Sordariales</taxon>
        <taxon>Sordariaceae</taxon>
        <taxon>Neurospora</taxon>
    </lineage>
</organism>
<evidence type="ECO:0000256" key="1">
    <source>
        <dbReference type="SAM" id="SignalP"/>
    </source>
</evidence>
<name>A0AAE0JK73_9PEZI</name>
<evidence type="ECO:0008006" key="4">
    <source>
        <dbReference type="Google" id="ProtNLM"/>
    </source>
</evidence>
<reference evidence="2" key="1">
    <citation type="journal article" date="2023" name="Mol. Phylogenet. Evol.">
        <title>Genome-scale phylogeny and comparative genomics of the fungal order Sordariales.</title>
        <authorList>
            <person name="Hensen N."/>
            <person name="Bonometti L."/>
            <person name="Westerberg I."/>
            <person name="Brannstrom I.O."/>
            <person name="Guillou S."/>
            <person name="Cros-Aarteil S."/>
            <person name="Calhoun S."/>
            <person name="Haridas S."/>
            <person name="Kuo A."/>
            <person name="Mondo S."/>
            <person name="Pangilinan J."/>
            <person name="Riley R."/>
            <person name="LaButti K."/>
            <person name="Andreopoulos B."/>
            <person name="Lipzen A."/>
            <person name="Chen C."/>
            <person name="Yan M."/>
            <person name="Daum C."/>
            <person name="Ng V."/>
            <person name="Clum A."/>
            <person name="Steindorff A."/>
            <person name="Ohm R.A."/>
            <person name="Martin F."/>
            <person name="Silar P."/>
            <person name="Natvig D.O."/>
            <person name="Lalanne C."/>
            <person name="Gautier V."/>
            <person name="Ament-Velasquez S.L."/>
            <person name="Kruys A."/>
            <person name="Hutchinson M.I."/>
            <person name="Powell A.J."/>
            <person name="Barry K."/>
            <person name="Miller A.N."/>
            <person name="Grigoriev I.V."/>
            <person name="Debuchy R."/>
            <person name="Gladieux P."/>
            <person name="Hiltunen Thoren M."/>
            <person name="Johannesson H."/>
        </authorList>
    </citation>
    <scope>NUCLEOTIDE SEQUENCE</scope>
    <source>
        <strain evidence="2">CBS 560.94</strain>
    </source>
</reference>
<dbReference type="Proteomes" id="UP001278500">
    <property type="component" value="Unassembled WGS sequence"/>
</dbReference>
<keyword evidence="1" id="KW-0732">Signal</keyword>
<feature type="signal peptide" evidence="1">
    <location>
        <begin position="1"/>
        <end position="22"/>
    </location>
</feature>
<feature type="chain" id="PRO_5042130717" description="Secreted protein" evidence="1">
    <location>
        <begin position="23"/>
        <end position="74"/>
    </location>
</feature>
<dbReference type="EMBL" id="JAUEPP010000002">
    <property type="protein sequence ID" value="KAK3351275.1"/>
    <property type="molecule type" value="Genomic_DNA"/>
</dbReference>
<dbReference type="AlphaFoldDB" id="A0AAE0JK73"/>
<gene>
    <name evidence="2" type="ORF">B0H65DRAFT_112971</name>
</gene>
<comment type="caution">
    <text evidence="2">The sequence shown here is derived from an EMBL/GenBank/DDBJ whole genome shotgun (WGS) entry which is preliminary data.</text>
</comment>
<evidence type="ECO:0000313" key="3">
    <source>
        <dbReference type="Proteomes" id="UP001278500"/>
    </source>
</evidence>
<keyword evidence="3" id="KW-1185">Reference proteome</keyword>
<accession>A0AAE0JK73</accession>
<proteinExistence type="predicted"/>
<evidence type="ECO:0000313" key="2">
    <source>
        <dbReference type="EMBL" id="KAK3351275.1"/>
    </source>
</evidence>
<dbReference type="RefSeq" id="XP_062684570.1">
    <property type="nucleotide sequence ID" value="XM_062820604.1"/>
</dbReference>